<evidence type="ECO:0000313" key="3">
    <source>
        <dbReference type="EMBL" id="CAH0552570.1"/>
    </source>
</evidence>
<dbReference type="PANTHER" id="PTHR12419">
    <property type="entry name" value="OTU DOMAIN CONTAINING PROTEIN"/>
    <property type="match status" value="1"/>
</dbReference>
<sequence length="665" mass="76896">MVTKIPKKGKNPGSVDSWLDTLGFYRKNVAYDETCLFRAVSEQLFDCQVYHERVRKECLEYARKNFDEFKFLDLNGNYWAEHLNKLEKHMVVCGNLELNIISKKYQRDVHIFDASNQVIKTLTNYGFENPLSLCLMDEDHYDVIYKKEHIATAGYCQSIVYKLLYEDVFHIPNVDEIVNSMLYDKSNIILPMAMDPNESNEGKKENNTSNEPCEFDQNPTNIAPFPFKVAKALDPTIYRNIEYDSWGEVRREFRLGDWYYGDDKLILGTRCILNDTIQNEQYECYIQEIIKDQNKCVVYLIKLAEKRTVDYTNLSPENDAKPWPLPYRFSKNLVIGPTPLSVPEKNSKNLKKRNKDKRRSKSCSESSALSNNLNNPDTNDNVNPFVGIPLQMQNHNDTTAFRSSNENENSSESPEVSLSPESEPPPDVAPQNIRFPQWEATQQWHPYLTPTPDPFMWQPTPTTPQNVFNFAMKPMMTSTPCTPDVMSYYDPNYVYYYNYHNYDPCNYQVWSEYNTQQSTEALERHEEPRKDSNTDINHNEKPMEHSTPEHHPQEHHAPPERPPPLNMSLAAPPQMMEMYSPMIPIPPGTPILYAPAPEMPEMMIPTTPYTVFTPPVDVQYVSPGPFVYPPTPPAAWYPSHPINSQGFIFPTVPPPMQPQQTAGQK</sequence>
<dbReference type="Gene3D" id="3.90.70.80">
    <property type="match status" value="1"/>
</dbReference>
<feature type="compositionally biased region" description="Basic residues" evidence="1">
    <location>
        <begin position="348"/>
        <end position="361"/>
    </location>
</feature>
<dbReference type="PANTHER" id="PTHR12419:SF10">
    <property type="entry name" value="DEUBIQUITINASE OTUD6B"/>
    <property type="match status" value="1"/>
</dbReference>
<feature type="compositionally biased region" description="Basic and acidic residues" evidence="1">
    <location>
        <begin position="521"/>
        <end position="559"/>
    </location>
</feature>
<dbReference type="SUPFAM" id="SSF54001">
    <property type="entry name" value="Cysteine proteinases"/>
    <property type="match status" value="1"/>
</dbReference>
<dbReference type="CDD" id="cd22753">
    <property type="entry name" value="OTU_ALG13-like"/>
    <property type="match status" value="1"/>
</dbReference>
<evidence type="ECO:0000259" key="2">
    <source>
        <dbReference type="PROSITE" id="PS50802"/>
    </source>
</evidence>
<name>A0A9P0FEB3_BRAAE</name>
<dbReference type="Proteomes" id="UP001154078">
    <property type="component" value="Chromosome 3"/>
</dbReference>
<evidence type="ECO:0000256" key="1">
    <source>
        <dbReference type="SAM" id="MobiDB-lite"/>
    </source>
</evidence>
<feature type="compositionally biased region" description="Polar residues" evidence="1">
    <location>
        <begin position="391"/>
        <end position="402"/>
    </location>
</feature>
<proteinExistence type="predicted"/>
<dbReference type="EMBL" id="OV121134">
    <property type="protein sequence ID" value="CAH0552570.1"/>
    <property type="molecule type" value="Genomic_DNA"/>
</dbReference>
<feature type="region of interest" description="Disordered" evidence="1">
    <location>
        <begin position="518"/>
        <end position="565"/>
    </location>
</feature>
<dbReference type="OrthoDB" id="10017659at2759"/>
<feature type="region of interest" description="Disordered" evidence="1">
    <location>
        <begin position="338"/>
        <end position="432"/>
    </location>
</feature>
<dbReference type="AlphaFoldDB" id="A0A9P0FEB3"/>
<dbReference type="PROSITE" id="PS50802">
    <property type="entry name" value="OTU"/>
    <property type="match status" value="1"/>
</dbReference>
<reference evidence="3" key="1">
    <citation type="submission" date="2021-12" db="EMBL/GenBank/DDBJ databases">
        <authorList>
            <person name="King R."/>
        </authorList>
    </citation>
    <scope>NUCLEOTIDE SEQUENCE</scope>
</reference>
<dbReference type="GO" id="GO:0004843">
    <property type="term" value="F:cysteine-type deubiquitinase activity"/>
    <property type="evidence" value="ECO:0007669"/>
    <property type="project" value="TreeGrafter"/>
</dbReference>
<dbReference type="CDD" id="cd20380">
    <property type="entry name" value="Tudor_TDRD13-like"/>
    <property type="match status" value="1"/>
</dbReference>
<protein>
    <recommendedName>
        <fullName evidence="2">OTU domain-containing protein</fullName>
    </recommendedName>
</protein>
<dbReference type="InterPro" id="IPR050704">
    <property type="entry name" value="Peptidase_C85-like"/>
</dbReference>
<feature type="region of interest" description="Disordered" evidence="1">
    <location>
        <begin position="195"/>
        <end position="214"/>
    </location>
</feature>
<dbReference type="InterPro" id="IPR049769">
    <property type="entry name" value="OTU_OTU"/>
</dbReference>
<feature type="domain" description="OTU" evidence="2">
    <location>
        <begin position="24"/>
        <end position="147"/>
    </location>
</feature>
<feature type="compositionally biased region" description="Low complexity" evidence="1">
    <location>
        <begin position="363"/>
        <end position="384"/>
    </location>
</feature>
<organism evidence="3 4">
    <name type="scientific">Brassicogethes aeneus</name>
    <name type="common">Rape pollen beetle</name>
    <name type="synonym">Meligethes aeneus</name>
    <dbReference type="NCBI Taxonomy" id="1431903"/>
    <lineage>
        <taxon>Eukaryota</taxon>
        <taxon>Metazoa</taxon>
        <taxon>Ecdysozoa</taxon>
        <taxon>Arthropoda</taxon>
        <taxon>Hexapoda</taxon>
        <taxon>Insecta</taxon>
        <taxon>Pterygota</taxon>
        <taxon>Neoptera</taxon>
        <taxon>Endopterygota</taxon>
        <taxon>Coleoptera</taxon>
        <taxon>Polyphaga</taxon>
        <taxon>Cucujiformia</taxon>
        <taxon>Nitidulidae</taxon>
        <taxon>Meligethinae</taxon>
        <taxon>Brassicogethes</taxon>
    </lineage>
</organism>
<feature type="compositionally biased region" description="Low complexity" evidence="1">
    <location>
        <begin position="403"/>
        <end position="421"/>
    </location>
</feature>
<dbReference type="Pfam" id="PF02338">
    <property type="entry name" value="OTU"/>
    <property type="match status" value="1"/>
</dbReference>
<dbReference type="InterPro" id="IPR049770">
    <property type="entry name" value="OTU_Tudor"/>
</dbReference>
<dbReference type="InterPro" id="IPR038765">
    <property type="entry name" value="Papain-like_cys_pep_sf"/>
</dbReference>
<keyword evidence="4" id="KW-1185">Reference proteome</keyword>
<evidence type="ECO:0000313" key="4">
    <source>
        <dbReference type="Proteomes" id="UP001154078"/>
    </source>
</evidence>
<dbReference type="GO" id="GO:0016579">
    <property type="term" value="P:protein deubiquitination"/>
    <property type="evidence" value="ECO:0007669"/>
    <property type="project" value="TreeGrafter"/>
</dbReference>
<accession>A0A9P0FEB3</accession>
<dbReference type="InterPro" id="IPR003323">
    <property type="entry name" value="OTU_dom"/>
</dbReference>
<gene>
    <name evidence="3" type="ORF">MELIAE_LOCUS4761</name>
</gene>